<organism evidence="7 8">
    <name type="scientific">Amniculicola lignicola CBS 123094</name>
    <dbReference type="NCBI Taxonomy" id="1392246"/>
    <lineage>
        <taxon>Eukaryota</taxon>
        <taxon>Fungi</taxon>
        <taxon>Dikarya</taxon>
        <taxon>Ascomycota</taxon>
        <taxon>Pezizomycotina</taxon>
        <taxon>Dothideomycetes</taxon>
        <taxon>Pleosporomycetidae</taxon>
        <taxon>Pleosporales</taxon>
        <taxon>Amniculicolaceae</taxon>
        <taxon>Amniculicola</taxon>
    </lineage>
</organism>
<sequence length="235" mass="26843">MSVRCRPLANLMAPLQYGYQYETVRTIQNERTCWICMETFDLTSTSNSRCKPIKLLPCGHIVGKNCFDRWRAHVGGITSCTLCSHSLTPKQESNTLYVRLLRRIASSIWFSSQDDYMADMVPDYHKDHVRILLDRGVRLSHTQMAKAWMYMMHYFFIIYMLVPIIFLAALVLICGLLCLGSYFLSSGLYRLVLKVSIAILTLIMAGLFANLGSFAVVSWLIVQHGNSQAHGRMKK</sequence>
<reference evidence="7" key="1">
    <citation type="journal article" date="2020" name="Stud. Mycol.">
        <title>101 Dothideomycetes genomes: a test case for predicting lifestyles and emergence of pathogens.</title>
        <authorList>
            <person name="Haridas S."/>
            <person name="Albert R."/>
            <person name="Binder M."/>
            <person name="Bloem J."/>
            <person name="Labutti K."/>
            <person name="Salamov A."/>
            <person name="Andreopoulos B."/>
            <person name="Baker S."/>
            <person name="Barry K."/>
            <person name="Bills G."/>
            <person name="Bluhm B."/>
            <person name="Cannon C."/>
            <person name="Castanera R."/>
            <person name="Culley D."/>
            <person name="Daum C."/>
            <person name="Ezra D."/>
            <person name="Gonzalez J."/>
            <person name="Henrissat B."/>
            <person name="Kuo A."/>
            <person name="Liang C."/>
            <person name="Lipzen A."/>
            <person name="Lutzoni F."/>
            <person name="Magnuson J."/>
            <person name="Mondo S."/>
            <person name="Nolan M."/>
            <person name="Ohm R."/>
            <person name="Pangilinan J."/>
            <person name="Park H.-J."/>
            <person name="Ramirez L."/>
            <person name="Alfaro M."/>
            <person name="Sun H."/>
            <person name="Tritt A."/>
            <person name="Yoshinaga Y."/>
            <person name="Zwiers L.-H."/>
            <person name="Turgeon B."/>
            <person name="Goodwin S."/>
            <person name="Spatafora J."/>
            <person name="Crous P."/>
            <person name="Grigoriev I."/>
        </authorList>
    </citation>
    <scope>NUCLEOTIDE SEQUENCE</scope>
    <source>
        <strain evidence="7">CBS 123094</strain>
    </source>
</reference>
<proteinExistence type="predicted"/>
<keyword evidence="5" id="KW-0812">Transmembrane</keyword>
<feature type="transmembrane region" description="Helical" evidence="5">
    <location>
        <begin position="154"/>
        <end position="183"/>
    </location>
</feature>
<dbReference type="GO" id="GO:0008270">
    <property type="term" value="F:zinc ion binding"/>
    <property type="evidence" value="ECO:0007669"/>
    <property type="project" value="UniProtKB-KW"/>
</dbReference>
<dbReference type="PROSITE" id="PS50089">
    <property type="entry name" value="ZF_RING_2"/>
    <property type="match status" value="1"/>
</dbReference>
<dbReference type="AlphaFoldDB" id="A0A6A5WUW4"/>
<dbReference type="InterPro" id="IPR027370">
    <property type="entry name" value="Znf-RING_euk"/>
</dbReference>
<keyword evidence="8" id="KW-1185">Reference proteome</keyword>
<evidence type="ECO:0000313" key="8">
    <source>
        <dbReference type="Proteomes" id="UP000799779"/>
    </source>
</evidence>
<feature type="domain" description="RING-type" evidence="6">
    <location>
        <begin position="33"/>
        <end position="84"/>
    </location>
</feature>
<dbReference type="SUPFAM" id="SSF57850">
    <property type="entry name" value="RING/U-box"/>
    <property type="match status" value="1"/>
</dbReference>
<dbReference type="EMBL" id="ML977569">
    <property type="protein sequence ID" value="KAF2003981.1"/>
    <property type="molecule type" value="Genomic_DNA"/>
</dbReference>
<dbReference type="Proteomes" id="UP000799779">
    <property type="component" value="Unassembled WGS sequence"/>
</dbReference>
<gene>
    <name evidence="7" type="ORF">P154DRAFT_531689</name>
</gene>
<evidence type="ECO:0000256" key="2">
    <source>
        <dbReference type="ARBA" id="ARBA00022771"/>
    </source>
</evidence>
<evidence type="ECO:0000313" key="7">
    <source>
        <dbReference type="EMBL" id="KAF2003981.1"/>
    </source>
</evidence>
<evidence type="ECO:0000256" key="5">
    <source>
        <dbReference type="SAM" id="Phobius"/>
    </source>
</evidence>
<keyword evidence="5" id="KW-0472">Membrane</keyword>
<dbReference type="InterPro" id="IPR013083">
    <property type="entry name" value="Znf_RING/FYVE/PHD"/>
</dbReference>
<name>A0A6A5WUW4_9PLEO</name>
<dbReference type="OrthoDB" id="5600418at2759"/>
<keyword evidence="1" id="KW-0479">Metal-binding</keyword>
<evidence type="ECO:0000256" key="1">
    <source>
        <dbReference type="ARBA" id="ARBA00022723"/>
    </source>
</evidence>
<evidence type="ECO:0000256" key="3">
    <source>
        <dbReference type="ARBA" id="ARBA00022833"/>
    </source>
</evidence>
<keyword evidence="5" id="KW-1133">Transmembrane helix</keyword>
<accession>A0A6A5WUW4</accession>
<evidence type="ECO:0000256" key="4">
    <source>
        <dbReference type="PROSITE-ProRule" id="PRU00175"/>
    </source>
</evidence>
<keyword evidence="3" id="KW-0862">Zinc</keyword>
<dbReference type="Pfam" id="PF13445">
    <property type="entry name" value="zf-RING_UBOX"/>
    <property type="match status" value="1"/>
</dbReference>
<dbReference type="InterPro" id="IPR001841">
    <property type="entry name" value="Znf_RING"/>
</dbReference>
<feature type="transmembrane region" description="Helical" evidence="5">
    <location>
        <begin position="195"/>
        <end position="222"/>
    </location>
</feature>
<evidence type="ECO:0000259" key="6">
    <source>
        <dbReference type="PROSITE" id="PS50089"/>
    </source>
</evidence>
<dbReference type="Gene3D" id="3.30.40.10">
    <property type="entry name" value="Zinc/RING finger domain, C3HC4 (zinc finger)"/>
    <property type="match status" value="1"/>
</dbReference>
<keyword evidence="2 4" id="KW-0863">Zinc-finger</keyword>
<protein>
    <recommendedName>
        <fullName evidence="6">RING-type domain-containing protein</fullName>
    </recommendedName>
</protein>